<dbReference type="InterPro" id="IPR016181">
    <property type="entry name" value="Acyl_CoA_acyltransferase"/>
</dbReference>
<protein>
    <submittedName>
        <fullName evidence="2">RimJ/RimL family protein N-acetyltransferase</fullName>
    </submittedName>
</protein>
<dbReference type="Gene3D" id="3.40.630.30">
    <property type="match status" value="1"/>
</dbReference>
<keyword evidence="3" id="KW-1185">Reference proteome</keyword>
<dbReference type="Pfam" id="PF13302">
    <property type="entry name" value="Acetyltransf_3"/>
    <property type="match status" value="1"/>
</dbReference>
<dbReference type="Proteomes" id="UP000517916">
    <property type="component" value="Unassembled WGS sequence"/>
</dbReference>
<gene>
    <name evidence="2" type="ORF">BC739_008551</name>
</gene>
<organism evidence="2 3">
    <name type="scientific">Kutzneria viridogrisea</name>
    <dbReference type="NCBI Taxonomy" id="47990"/>
    <lineage>
        <taxon>Bacteria</taxon>
        <taxon>Bacillati</taxon>
        <taxon>Actinomycetota</taxon>
        <taxon>Actinomycetes</taxon>
        <taxon>Pseudonocardiales</taxon>
        <taxon>Pseudonocardiaceae</taxon>
        <taxon>Kutzneria</taxon>
    </lineage>
</organism>
<dbReference type="InterPro" id="IPR000182">
    <property type="entry name" value="GNAT_dom"/>
</dbReference>
<comment type="caution">
    <text evidence="2">The sequence shown here is derived from an EMBL/GenBank/DDBJ whole genome shotgun (WGS) entry which is preliminary data.</text>
</comment>
<proteinExistence type="predicted"/>
<accession>A0ABR6BWM1</accession>
<dbReference type="PANTHER" id="PTHR43610">
    <property type="entry name" value="BLL6696 PROTEIN"/>
    <property type="match status" value="1"/>
</dbReference>
<dbReference type="PROSITE" id="PS51186">
    <property type="entry name" value="GNAT"/>
    <property type="match status" value="1"/>
</dbReference>
<evidence type="ECO:0000259" key="1">
    <source>
        <dbReference type="PROSITE" id="PS51186"/>
    </source>
</evidence>
<dbReference type="SUPFAM" id="SSF55729">
    <property type="entry name" value="Acyl-CoA N-acyltransferases (Nat)"/>
    <property type="match status" value="1"/>
</dbReference>
<dbReference type="PANTHER" id="PTHR43610:SF1">
    <property type="entry name" value="N-ACETYLTRANSFERASE DOMAIN-CONTAINING PROTEIN"/>
    <property type="match status" value="1"/>
</dbReference>
<evidence type="ECO:0000313" key="3">
    <source>
        <dbReference type="Proteomes" id="UP000517916"/>
    </source>
</evidence>
<evidence type="ECO:0000313" key="2">
    <source>
        <dbReference type="EMBL" id="MBA8931304.1"/>
    </source>
</evidence>
<name>A0ABR6BWM1_9PSEU</name>
<reference evidence="2 3" key="1">
    <citation type="submission" date="2020-08" db="EMBL/GenBank/DDBJ databases">
        <title>Genomic Encyclopedia of Archaeal and Bacterial Type Strains, Phase II (KMG-II): from individual species to whole genera.</title>
        <authorList>
            <person name="Goeker M."/>
        </authorList>
    </citation>
    <scope>NUCLEOTIDE SEQUENCE [LARGE SCALE GENOMIC DNA]</scope>
    <source>
        <strain evidence="2 3">DSM 43850</strain>
    </source>
</reference>
<sequence>MTWHDRPILAGEHVRLEPLSTDHAEGLLEAGKDPDIWTWLSERQPTSVAEMRAVVERALAVPRRAAWAQVDPHTGEVAGTTSYYEIDEHNRSLAVGYTWIGSRWHRTGVNTEAKLMLLTRAFEDLGAVRVVWHTHLSNLRSQRAIERLGATKEGVLRKHKRFHDAFRDTVQYSMLDTEWPQVRERLTTQR</sequence>
<dbReference type="EMBL" id="JACJID010000008">
    <property type="protein sequence ID" value="MBA8931304.1"/>
    <property type="molecule type" value="Genomic_DNA"/>
</dbReference>
<dbReference type="RefSeq" id="WP_025353973.1">
    <property type="nucleotide sequence ID" value="NZ_BAAABQ010000015.1"/>
</dbReference>
<feature type="domain" description="N-acetyltransferase" evidence="1">
    <location>
        <begin position="14"/>
        <end position="173"/>
    </location>
</feature>